<dbReference type="AlphaFoldDB" id="A3TTI3"/>
<dbReference type="Proteomes" id="UP000004318">
    <property type="component" value="Unassembled WGS sequence"/>
</dbReference>
<dbReference type="RefSeq" id="WP_009805577.1">
    <property type="nucleotide sequence ID" value="NZ_CH724131.1"/>
</dbReference>
<dbReference type="HOGENOM" id="CLU_3219337_0_0_5"/>
<keyword evidence="3" id="KW-1185">Reference proteome</keyword>
<evidence type="ECO:0000313" key="3">
    <source>
        <dbReference type="Proteomes" id="UP000004318"/>
    </source>
</evidence>
<organism evidence="2 3">
    <name type="scientific">Pseudooceanicola batsensis (strain ATCC BAA-863 / DSM 15984 / KCTC 12145 / HTCC2597)</name>
    <name type="common">Oceanicola batsensis</name>
    <dbReference type="NCBI Taxonomy" id="252305"/>
    <lineage>
        <taxon>Bacteria</taxon>
        <taxon>Pseudomonadati</taxon>
        <taxon>Pseudomonadota</taxon>
        <taxon>Alphaproteobacteria</taxon>
        <taxon>Rhodobacterales</taxon>
        <taxon>Paracoccaceae</taxon>
        <taxon>Pseudooceanicola</taxon>
    </lineage>
</organism>
<sequence>MSKTSTFNAGMKMAQSGKPMPGTSGLSYRSRQDFTSGYKFGAGK</sequence>
<protein>
    <submittedName>
        <fullName evidence="2">Uncharacterized protein</fullName>
    </submittedName>
</protein>
<feature type="region of interest" description="Disordered" evidence="1">
    <location>
        <begin position="1"/>
        <end position="30"/>
    </location>
</feature>
<evidence type="ECO:0000313" key="2">
    <source>
        <dbReference type="EMBL" id="EAQ04960.1"/>
    </source>
</evidence>
<proteinExistence type="predicted"/>
<dbReference type="EMBL" id="AAMO01000001">
    <property type="protein sequence ID" value="EAQ04960.1"/>
    <property type="molecule type" value="Genomic_DNA"/>
</dbReference>
<gene>
    <name evidence="2" type="ORF">OB2597_06740</name>
</gene>
<evidence type="ECO:0000256" key="1">
    <source>
        <dbReference type="SAM" id="MobiDB-lite"/>
    </source>
</evidence>
<accession>A3TTI3</accession>
<dbReference type="STRING" id="252305.OB2597_06740"/>
<name>A3TTI3_PSEBH</name>
<reference evidence="2 3" key="1">
    <citation type="journal article" date="2010" name="J. Bacteriol.">
        <title>Genome sequences of Oceanicola granulosus HTCC2516(T) and Oceanicola batsensis HTCC2597(TDelta).</title>
        <authorList>
            <person name="Thrash J.C."/>
            <person name="Cho J.C."/>
            <person name="Vergin K.L."/>
            <person name="Giovannoni S.J."/>
        </authorList>
    </citation>
    <scope>NUCLEOTIDE SEQUENCE [LARGE SCALE GENOMIC DNA]</scope>
    <source>
        <strain evidence="3">ATCC BAA-863 / DSM 15984 / KCTC 12145 / HTCC2597</strain>
    </source>
</reference>
<comment type="caution">
    <text evidence="2">The sequence shown here is derived from an EMBL/GenBank/DDBJ whole genome shotgun (WGS) entry which is preliminary data.</text>
</comment>